<evidence type="ECO:0000259" key="2">
    <source>
        <dbReference type="PROSITE" id="PS50835"/>
    </source>
</evidence>
<dbReference type="EMBL" id="CATNWA010000543">
    <property type="protein sequence ID" value="CAI9537305.1"/>
    <property type="molecule type" value="Genomic_DNA"/>
</dbReference>
<feature type="compositionally biased region" description="Low complexity" evidence="1">
    <location>
        <begin position="124"/>
        <end position="135"/>
    </location>
</feature>
<dbReference type="InterPro" id="IPR007110">
    <property type="entry name" value="Ig-like_dom"/>
</dbReference>
<evidence type="ECO:0000256" key="1">
    <source>
        <dbReference type="SAM" id="MobiDB-lite"/>
    </source>
</evidence>
<gene>
    <name evidence="3" type="ORF">SPARVUS_LOCUS1185865</name>
</gene>
<dbReference type="PROSITE" id="PS50835">
    <property type="entry name" value="IG_LIKE"/>
    <property type="match status" value="1"/>
</dbReference>
<feature type="non-terminal residue" evidence="3">
    <location>
        <position position="135"/>
    </location>
</feature>
<dbReference type="SUPFAM" id="SSF48726">
    <property type="entry name" value="Immunoglobulin"/>
    <property type="match status" value="1"/>
</dbReference>
<evidence type="ECO:0000313" key="3">
    <source>
        <dbReference type="EMBL" id="CAI9537305.1"/>
    </source>
</evidence>
<reference evidence="3" key="1">
    <citation type="submission" date="2023-05" db="EMBL/GenBank/DDBJ databases">
        <authorList>
            <person name="Stuckert A."/>
        </authorList>
    </citation>
    <scope>NUCLEOTIDE SEQUENCE</scope>
</reference>
<proteinExistence type="predicted"/>
<dbReference type="InterPro" id="IPR013106">
    <property type="entry name" value="Ig_V-set"/>
</dbReference>
<dbReference type="Pfam" id="PF07686">
    <property type="entry name" value="V-set"/>
    <property type="match status" value="1"/>
</dbReference>
<dbReference type="Gene3D" id="2.60.40.10">
    <property type="entry name" value="Immunoglobulins"/>
    <property type="match status" value="1"/>
</dbReference>
<sequence length="135" mass="15553">MTSIIVVNQEPFNMDQLSLSWEHNGHLLVEYRDNNVTSYEPRALMPQEKFNEGNFSLILINITINDTGNYTCKIQYDRSEQTIQYALQVTKNRIQLIDLSPKKVDENNDRNAQKIKLMKRSSKKSAQQSTSSSPA</sequence>
<accession>A0ABN9AR59</accession>
<feature type="region of interest" description="Disordered" evidence="1">
    <location>
        <begin position="104"/>
        <end position="135"/>
    </location>
</feature>
<feature type="domain" description="Ig-like" evidence="2">
    <location>
        <begin position="1"/>
        <end position="84"/>
    </location>
</feature>
<protein>
    <recommendedName>
        <fullName evidence="2">Ig-like domain-containing protein</fullName>
    </recommendedName>
</protein>
<dbReference type="InterPro" id="IPR013783">
    <property type="entry name" value="Ig-like_fold"/>
</dbReference>
<dbReference type="InterPro" id="IPR036179">
    <property type="entry name" value="Ig-like_dom_sf"/>
</dbReference>
<name>A0ABN9AR59_9NEOB</name>
<organism evidence="3 4">
    <name type="scientific">Staurois parvus</name>
    <dbReference type="NCBI Taxonomy" id="386267"/>
    <lineage>
        <taxon>Eukaryota</taxon>
        <taxon>Metazoa</taxon>
        <taxon>Chordata</taxon>
        <taxon>Craniata</taxon>
        <taxon>Vertebrata</taxon>
        <taxon>Euteleostomi</taxon>
        <taxon>Amphibia</taxon>
        <taxon>Batrachia</taxon>
        <taxon>Anura</taxon>
        <taxon>Neobatrachia</taxon>
        <taxon>Ranoidea</taxon>
        <taxon>Ranidae</taxon>
        <taxon>Staurois</taxon>
    </lineage>
</organism>
<comment type="caution">
    <text evidence="3">The sequence shown here is derived from an EMBL/GenBank/DDBJ whole genome shotgun (WGS) entry which is preliminary data.</text>
</comment>
<evidence type="ECO:0000313" key="4">
    <source>
        <dbReference type="Proteomes" id="UP001162483"/>
    </source>
</evidence>
<keyword evidence="4" id="KW-1185">Reference proteome</keyword>
<dbReference type="Proteomes" id="UP001162483">
    <property type="component" value="Unassembled WGS sequence"/>
</dbReference>